<protein>
    <submittedName>
        <fullName evidence="2">Uncharacterized protein</fullName>
    </submittedName>
</protein>
<evidence type="ECO:0000256" key="1">
    <source>
        <dbReference type="SAM" id="SignalP"/>
    </source>
</evidence>
<dbReference type="Proteomes" id="UP000245383">
    <property type="component" value="Unassembled WGS sequence"/>
</dbReference>
<evidence type="ECO:0000313" key="3">
    <source>
        <dbReference type="Proteomes" id="UP000245383"/>
    </source>
</evidence>
<keyword evidence="3" id="KW-1185">Reference proteome</keyword>
<sequence length="181" mass="20264">MRSNFTLFAFISTLAWYSAAKTTNNQKVEVVADIPLYKKDLSGQSYKRNYASYNRNSYGDSYGNSYGSNNSYGETPINKCARIYGKGNITFTKGYKSCTCLANGKYRCSNTGNLKEKCIRENGNGKNPFEKGYNQICECDDAGKVTCKNKETAKEKCIRENGNGKNPFEKGYNQICECDDA</sequence>
<evidence type="ECO:0000313" key="2">
    <source>
        <dbReference type="EMBL" id="PVU87556.1"/>
    </source>
</evidence>
<gene>
    <name evidence="2" type="ORF">BB561_006289</name>
</gene>
<proteinExistence type="predicted"/>
<reference evidence="2 3" key="1">
    <citation type="journal article" date="2018" name="MBio">
        <title>Comparative Genomics Reveals the Core Gene Toolbox for the Fungus-Insect Symbiosis.</title>
        <authorList>
            <person name="Wang Y."/>
            <person name="Stata M."/>
            <person name="Wang W."/>
            <person name="Stajich J.E."/>
            <person name="White M.M."/>
            <person name="Moncalvo J.M."/>
        </authorList>
    </citation>
    <scope>NUCLEOTIDE SEQUENCE [LARGE SCALE GENOMIC DNA]</scope>
    <source>
        <strain evidence="2 3">SWE-8-4</strain>
    </source>
</reference>
<feature type="non-terminal residue" evidence="2">
    <location>
        <position position="181"/>
    </location>
</feature>
<feature type="chain" id="PRO_5015513811" evidence="1">
    <location>
        <begin position="21"/>
        <end position="181"/>
    </location>
</feature>
<comment type="caution">
    <text evidence="2">The sequence shown here is derived from an EMBL/GenBank/DDBJ whole genome shotgun (WGS) entry which is preliminary data.</text>
</comment>
<dbReference type="AlphaFoldDB" id="A0A2T9Y5E2"/>
<dbReference type="EMBL" id="MBFR01000480">
    <property type="protein sequence ID" value="PVU87556.1"/>
    <property type="molecule type" value="Genomic_DNA"/>
</dbReference>
<keyword evidence="1" id="KW-0732">Signal</keyword>
<organism evidence="2 3">
    <name type="scientific">Smittium simulii</name>
    <dbReference type="NCBI Taxonomy" id="133385"/>
    <lineage>
        <taxon>Eukaryota</taxon>
        <taxon>Fungi</taxon>
        <taxon>Fungi incertae sedis</taxon>
        <taxon>Zoopagomycota</taxon>
        <taxon>Kickxellomycotina</taxon>
        <taxon>Harpellomycetes</taxon>
        <taxon>Harpellales</taxon>
        <taxon>Legeriomycetaceae</taxon>
        <taxon>Smittium</taxon>
    </lineage>
</organism>
<accession>A0A2T9Y5E2</accession>
<feature type="signal peptide" evidence="1">
    <location>
        <begin position="1"/>
        <end position="20"/>
    </location>
</feature>
<name>A0A2T9Y5E2_9FUNG</name>